<evidence type="ECO:0000256" key="1">
    <source>
        <dbReference type="ARBA" id="ARBA00004651"/>
    </source>
</evidence>
<evidence type="ECO:0000256" key="3">
    <source>
        <dbReference type="ARBA" id="ARBA00022692"/>
    </source>
</evidence>
<feature type="transmembrane region" description="Helical" evidence="6">
    <location>
        <begin position="232"/>
        <end position="253"/>
    </location>
</feature>
<feature type="transmembrane region" description="Helical" evidence="6">
    <location>
        <begin position="416"/>
        <end position="438"/>
    </location>
</feature>
<keyword evidence="2" id="KW-1003">Cell membrane</keyword>
<evidence type="ECO:0000256" key="2">
    <source>
        <dbReference type="ARBA" id="ARBA00022475"/>
    </source>
</evidence>
<dbReference type="PANTHER" id="PTHR30619">
    <property type="entry name" value="DNA INTERNALIZATION/COMPETENCE PROTEIN COMEC/REC2"/>
    <property type="match status" value="1"/>
</dbReference>
<protein>
    <submittedName>
        <fullName evidence="8">Competence protein ComEC</fullName>
    </submittedName>
</protein>
<evidence type="ECO:0000313" key="8">
    <source>
        <dbReference type="EMBL" id="MDQ0231572.1"/>
    </source>
</evidence>
<feature type="transmembrane region" description="Helical" evidence="6">
    <location>
        <begin position="355"/>
        <end position="375"/>
    </location>
</feature>
<evidence type="ECO:0000259" key="7">
    <source>
        <dbReference type="SMART" id="SM00849"/>
    </source>
</evidence>
<evidence type="ECO:0000256" key="4">
    <source>
        <dbReference type="ARBA" id="ARBA00022989"/>
    </source>
</evidence>
<name>A0ABT9ZH24_9BACI</name>
<dbReference type="InterPro" id="IPR004797">
    <property type="entry name" value="Competence_ComEC/Rec2"/>
</dbReference>
<dbReference type="NCBIfam" id="TIGR00361">
    <property type="entry name" value="ComEC_Rec2"/>
    <property type="match status" value="1"/>
</dbReference>
<feature type="transmembrane region" description="Helical" evidence="6">
    <location>
        <begin position="307"/>
        <end position="324"/>
    </location>
</feature>
<dbReference type="Pfam" id="PF03772">
    <property type="entry name" value="Competence"/>
    <property type="match status" value="1"/>
</dbReference>
<feature type="transmembrane region" description="Helical" evidence="6">
    <location>
        <begin position="330"/>
        <end position="346"/>
    </location>
</feature>
<sequence length="768" mass="87096">MNGKLIFLVIAACFGILTCKYQFHPLLVMTTLSFLLLLFIKKFYNLCLFCFITTVLFGIIYLFIDDNNRTLLQQGDYSDVGVVASIPKVDGDLLRAEIVISSKEKVTITYIIQSYEEKVKLKKLMVGMTCQFEGELVKPKSRTMPNAFDYRQYLYEHHIHWQYIVDKLVACKSSSNNINILLKNWRKAGLDFIEKHFPSDSIGVVQALLFGERSLLEEDVETAYQELGIVHLLAISGLHVGILTSGVYFIFIYSGLTHENARRLLLVILPIYVIVTGVSPSVTRASFMAILYIVFKLLKKNVSSLDVISITCLALLIINPYYLFHIGFQLSYIVTYSLLLSFRILSKLSNFISKLIVISLIAQLGAMPILLFHFYEVSLISIPMNMLFVPLYSYIILPIAIFSTVCTLLSQDFGNYIIYVFDEILQFSHHLALFASSLPYTTLTTGRPHIIILLLLCFTTLTFLLIFEGNKDKVKAIFSFNLIIIVLIVQLVLPYLNPSGKVLFMDVGQGDAIFIQLPHNKGNYLIDTGGKLSFPKEEWQLRKSSFSIAKNVVVPYLKSQGITKLNGLFLTHGDFDHVGETLELMEGVEIEKLFVPKGFIRGDLEGEIINKAMDKNIKIRVLSRGDILSLHHITFYILSPNQLTNNKNEDSLVLYCVIGGVKWLFTGDAEEEAEKSIISHYPRLDVDVLKLGHHGSKGSTIPELLDHIKPKIAVVSAGFNNRYQHPHKEVLERLKERNIKLFRTDLQGGILFEYTGLNGTFYTHPPYK</sequence>
<organism evidence="8 9">
    <name type="scientific">Metabacillus malikii</name>
    <dbReference type="NCBI Taxonomy" id="1504265"/>
    <lineage>
        <taxon>Bacteria</taxon>
        <taxon>Bacillati</taxon>
        <taxon>Bacillota</taxon>
        <taxon>Bacilli</taxon>
        <taxon>Bacillales</taxon>
        <taxon>Bacillaceae</taxon>
        <taxon>Metabacillus</taxon>
    </lineage>
</organism>
<dbReference type="InterPro" id="IPR036866">
    <property type="entry name" value="RibonucZ/Hydroxyglut_hydro"/>
</dbReference>
<keyword evidence="3 6" id="KW-0812">Transmembrane</keyword>
<keyword evidence="4 6" id="KW-1133">Transmembrane helix</keyword>
<dbReference type="InterPro" id="IPR025405">
    <property type="entry name" value="DUF4131"/>
</dbReference>
<comment type="subcellular location">
    <subcellularLocation>
        <location evidence="1">Cell membrane</location>
        <topology evidence="1">Multi-pass membrane protein</topology>
    </subcellularLocation>
</comment>
<proteinExistence type="predicted"/>
<dbReference type="InterPro" id="IPR035681">
    <property type="entry name" value="ComA-like_MBL"/>
</dbReference>
<feature type="transmembrane region" description="Helical" evidence="6">
    <location>
        <begin position="450"/>
        <end position="467"/>
    </location>
</feature>
<accession>A0ABT9ZH24</accession>
<feature type="domain" description="Metallo-beta-lactamase" evidence="7">
    <location>
        <begin position="509"/>
        <end position="719"/>
    </location>
</feature>
<reference evidence="8 9" key="1">
    <citation type="submission" date="2023-07" db="EMBL/GenBank/DDBJ databases">
        <title>Genomic Encyclopedia of Type Strains, Phase IV (KMG-IV): sequencing the most valuable type-strain genomes for metagenomic binning, comparative biology and taxonomic classification.</title>
        <authorList>
            <person name="Goeker M."/>
        </authorList>
    </citation>
    <scope>NUCLEOTIDE SEQUENCE [LARGE SCALE GENOMIC DNA]</scope>
    <source>
        <strain evidence="8 9">DSM 29005</strain>
    </source>
</reference>
<dbReference type="InterPro" id="IPR001279">
    <property type="entry name" value="Metallo-B-lactamas"/>
</dbReference>
<keyword evidence="9" id="KW-1185">Reference proteome</keyword>
<dbReference type="Proteomes" id="UP001234495">
    <property type="component" value="Unassembled WGS sequence"/>
</dbReference>
<feature type="transmembrane region" description="Helical" evidence="6">
    <location>
        <begin position="43"/>
        <end position="64"/>
    </location>
</feature>
<feature type="transmembrane region" description="Helical" evidence="6">
    <location>
        <begin position="476"/>
        <end position="496"/>
    </location>
</feature>
<dbReference type="SMART" id="SM00849">
    <property type="entry name" value="Lactamase_B"/>
    <property type="match status" value="1"/>
</dbReference>
<dbReference type="NCBIfam" id="TIGR00360">
    <property type="entry name" value="ComEC_N-term"/>
    <property type="match status" value="1"/>
</dbReference>
<dbReference type="Gene3D" id="3.60.15.10">
    <property type="entry name" value="Ribonuclease Z/Hydroxyacylglutathione hydrolase-like"/>
    <property type="match status" value="1"/>
</dbReference>
<dbReference type="SUPFAM" id="SSF56281">
    <property type="entry name" value="Metallo-hydrolase/oxidoreductase"/>
    <property type="match status" value="1"/>
</dbReference>
<evidence type="ECO:0000313" key="9">
    <source>
        <dbReference type="Proteomes" id="UP001234495"/>
    </source>
</evidence>
<comment type="caution">
    <text evidence="8">The sequence shown here is derived from an EMBL/GenBank/DDBJ whole genome shotgun (WGS) entry which is preliminary data.</text>
</comment>
<evidence type="ECO:0000256" key="5">
    <source>
        <dbReference type="ARBA" id="ARBA00023136"/>
    </source>
</evidence>
<dbReference type="InterPro" id="IPR004477">
    <property type="entry name" value="ComEC_N"/>
</dbReference>
<gene>
    <name evidence="8" type="ORF">J2S19_002855</name>
</gene>
<feature type="transmembrane region" description="Helical" evidence="6">
    <location>
        <begin position="387"/>
        <end position="409"/>
    </location>
</feature>
<dbReference type="Pfam" id="PF13567">
    <property type="entry name" value="DUF4131"/>
    <property type="match status" value="1"/>
</dbReference>
<dbReference type="CDD" id="cd07731">
    <property type="entry name" value="ComA-like_MBL-fold"/>
    <property type="match status" value="1"/>
</dbReference>
<feature type="transmembrane region" description="Helical" evidence="6">
    <location>
        <begin position="265"/>
        <end position="295"/>
    </location>
</feature>
<evidence type="ECO:0000256" key="6">
    <source>
        <dbReference type="SAM" id="Phobius"/>
    </source>
</evidence>
<dbReference type="InterPro" id="IPR052159">
    <property type="entry name" value="Competence_DNA_uptake"/>
</dbReference>
<dbReference type="EMBL" id="JAUSUD010000013">
    <property type="protein sequence ID" value="MDQ0231572.1"/>
    <property type="molecule type" value="Genomic_DNA"/>
</dbReference>
<dbReference type="PANTHER" id="PTHR30619:SF1">
    <property type="entry name" value="RECOMBINATION PROTEIN 2"/>
    <property type="match status" value="1"/>
</dbReference>
<dbReference type="Pfam" id="PF00753">
    <property type="entry name" value="Lactamase_B"/>
    <property type="match status" value="1"/>
</dbReference>
<dbReference type="RefSeq" id="WP_307342757.1">
    <property type="nucleotide sequence ID" value="NZ_JAUSUD010000013.1"/>
</dbReference>
<keyword evidence="5 6" id="KW-0472">Membrane</keyword>